<feature type="domain" description="Fumarylacetoacetase-like C-terminal" evidence="3">
    <location>
        <begin position="91"/>
        <end position="285"/>
    </location>
</feature>
<dbReference type="GO" id="GO:0044281">
    <property type="term" value="P:small molecule metabolic process"/>
    <property type="evidence" value="ECO:0007669"/>
    <property type="project" value="UniProtKB-ARBA"/>
</dbReference>
<reference evidence="4 5" key="1">
    <citation type="journal article" date="2019" name="Int. J. Syst. Evol. Microbiol.">
        <title>The Global Catalogue of Microorganisms (GCM) 10K type strain sequencing project: providing services to taxonomists for standard genome sequencing and annotation.</title>
        <authorList>
            <consortium name="The Broad Institute Genomics Platform"/>
            <consortium name="The Broad Institute Genome Sequencing Center for Infectious Disease"/>
            <person name="Wu L."/>
            <person name="Ma J."/>
        </authorList>
    </citation>
    <scope>NUCLEOTIDE SEQUENCE [LARGE SCALE GENOMIC DNA]</scope>
    <source>
        <strain evidence="4 5">CGMCC 1.12553</strain>
    </source>
</reference>
<gene>
    <name evidence="4" type="ORF">ACFO0N_07480</name>
</gene>
<dbReference type="Gene3D" id="3.90.850.10">
    <property type="entry name" value="Fumarylacetoacetase-like, C-terminal domain"/>
    <property type="match status" value="1"/>
</dbReference>
<keyword evidence="5" id="KW-1185">Reference proteome</keyword>
<evidence type="ECO:0000256" key="1">
    <source>
        <dbReference type="ARBA" id="ARBA00010211"/>
    </source>
</evidence>
<sequence length="288" mass="31294">MRYYRTETATGPLLLAREGRKVYDLTTARRSVESFRDLARVAATLEVGVDEVAGRLLDDAALLDDDAVSDPDRPVVAEEVWAAGVTYEVSSDAREAESGRPEIYQDVFTNERPEIFFKATPSRTVGPGEAVGVRGDSDWDVPEPELGVVVYEGEIVGYTVGNDVSSRDIEGQNPLYLPQAKVYDRCCSVGPCVASPETVGDPRDLELSMTIERDGETAFEGSTSTSNLARSPEELVSYLTRHNDLPELTVLLTGTSVVPPEEFTLREGDAVDIDIENVGTLSNGVTQV</sequence>
<dbReference type="InterPro" id="IPR036663">
    <property type="entry name" value="Fumarylacetoacetase_C_sf"/>
</dbReference>
<evidence type="ECO:0000256" key="2">
    <source>
        <dbReference type="ARBA" id="ARBA00022723"/>
    </source>
</evidence>
<dbReference type="Pfam" id="PF01557">
    <property type="entry name" value="FAA_hydrolase"/>
    <property type="match status" value="1"/>
</dbReference>
<comment type="similarity">
    <text evidence="1">Belongs to the FAH family.</text>
</comment>
<dbReference type="AlphaFoldDB" id="A0ABD5PA45"/>
<dbReference type="PANTHER" id="PTHR42796:SF7">
    <property type="entry name" value="2-DEHYDRO-3-DEOXY-D-ARABINONATE DEHYDRATASE"/>
    <property type="match status" value="1"/>
</dbReference>
<evidence type="ECO:0000313" key="4">
    <source>
        <dbReference type="EMBL" id="MFC4357787.1"/>
    </source>
</evidence>
<dbReference type="SUPFAM" id="SSF56529">
    <property type="entry name" value="FAH"/>
    <property type="match status" value="1"/>
</dbReference>
<evidence type="ECO:0000313" key="5">
    <source>
        <dbReference type="Proteomes" id="UP001595921"/>
    </source>
</evidence>
<proteinExistence type="inferred from homology"/>
<evidence type="ECO:0000259" key="3">
    <source>
        <dbReference type="Pfam" id="PF01557"/>
    </source>
</evidence>
<dbReference type="InterPro" id="IPR011234">
    <property type="entry name" value="Fumarylacetoacetase-like_C"/>
</dbReference>
<protein>
    <submittedName>
        <fullName evidence="4">Fumarylacetoacetate hydrolase family protein</fullName>
    </submittedName>
</protein>
<keyword evidence="2" id="KW-0479">Metal-binding</keyword>
<comment type="caution">
    <text evidence="4">The sequence shown here is derived from an EMBL/GenBank/DDBJ whole genome shotgun (WGS) entry which is preliminary data.</text>
</comment>
<dbReference type="Proteomes" id="UP001595921">
    <property type="component" value="Unassembled WGS sequence"/>
</dbReference>
<accession>A0ABD5PA45</accession>
<dbReference type="EMBL" id="JBHSDS010000005">
    <property type="protein sequence ID" value="MFC4357787.1"/>
    <property type="molecule type" value="Genomic_DNA"/>
</dbReference>
<dbReference type="InterPro" id="IPR051121">
    <property type="entry name" value="FAH"/>
</dbReference>
<dbReference type="GO" id="GO:0016787">
    <property type="term" value="F:hydrolase activity"/>
    <property type="evidence" value="ECO:0007669"/>
    <property type="project" value="UniProtKB-KW"/>
</dbReference>
<keyword evidence="4" id="KW-0378">Hydrolase</keyword>
<organism evidence="4 5">
    <name type="scientific">Halobium salinum</name>
    <dbReference type="NCBI Taxonomy" id="1364940"/>
    <lineage>
        <taxon>Archaea</taxon>
        <taxon>Methanobacteriati</taxon>
        <taxon>Methanobacteriota</taxon>
        <taxon>Stenosarchaea group</taxon>
        <taxon>Halobacteria</taxon>
        <taxon>Halobacteriales</taxon>
        <taxon>Haloferacaceae</taxon>
        <taxon>Halobium</taxon>
    </lineage>
</organism>
<dbReference type="RefSeq" id="WP_267624520.1">
    <property type="nucleotide sequence ID" value="NZ_JAODIW010000009.1"/>
</dbReference>
<name>A0ABD5PA45_9EURY</name>
<dbReference type="PANTHER" id="PTHR42796">
    <property type="entry name" value="FUMARYLACETOACETATE HYDROLASE DOMAIN-CONTAINING PROTEIN 2A-RELATED"/>
    <property type="match status" value="1"/>
</dbReference>
<dbReference type="GO" id="GO:0046872">
    <property type="term" value="F:metal ion binding"/>
    <property type="evidence" value="ECO:0007669"/>
    <property type="project" value="UniProtKB-KW"/>
</dbReference>